<comment type="caution">
    <text evidence="1">The sequence shown here is derived from an EMBL/GenBank/DDBJ whole genome shotgun (WGS) entry which is preliminary data.</text>
</comment>
<name>A0A512B859_9BACT</name>
<dbReference type="Proteomes" id="UP000321513">
    <property type="component" value="Unassembled WGS sequence"/>
</dbReference>
<dbReference type="OrthoDB" id="655312at2"/>
<evidence type="ECO:0000313" key="2">
    <source>
        <dbReference type="Proteomes" id="UP000321513"/>
    </source>
</evidence>
<dbReference type="RefSeq" id="WP_147202161.1">
    <property type="nucleotide sequence ID" value="NZ_BJYT01000001.1"/>
</dbReference>
<organism evidence="1 2">
    <name type="scientific">Segetibacter aerophilus</name>
    <dbReference type="NCBI Taxonomy" id="670293"/>
    <lineage>
        <taxon>Bacteria</taxon>
        <taxon>Pseudomonadati</taxon>
        <taxon>Bacteroidota</taxon>
        <taxon>Chitinophagia</taxon>
        <taxon>Chitinophagales</taxon>
        <taxon>Chitinophagaceae</taxon>
        <taxon>Segetibacter</taxon>
    </lineage>
</organism>
<dbReference type="AlphaFoldDB" id="A0A512B859"/>
<dbReference type="SUPFAM" id="SSF88946">
    <property type="entry name" value="Sigma2 domain of RNA polymerase sigma factors"/>
    <property type="match status" value="1"/>
</dbReference>
<protein>
    <recommendedName>
        <fullName evidence="3">RNA polymerase sigma-70 region 2 domain-containing protein</fullName>
    </recommendedName>
</protein>
<dbReference type="GO" id="GO:0006352">
    <property type="term" value="P:DNA-templated transcription initiation"/>
    <property type="evidence" value="ECO:0007669"/>
    <property type="project" value="InterPro"/>
</dbReference>
<dbReference type="Gene3D" id="1.10.1740.10">
    <property type="match status" value="1"/>
</dbReference>
<evidence type="ECO:0008006" key="3">
    <source>
        <dbReference type="Google" id="ProtNLM"/>
    </source>
</evidence>
<gene>
    <name evidence="1" type="ORF">SAE01_06390</name>
</gene>
<sequence>MALKQKDQKAFSYLYDQYAPSIYGVLVREVKNEQLAAEILKRTFINIIEECNNMDCIKQSLFVWLLMMTKKMAASSFNVNINLSGSLMAKTNVGQNINSKASSSYFPAGQFVSPL</sequence>
<evidence type="ECO:0000313" key="1">
    <source>
        <dbReference type="EMBL" id="GEO08143.1"/>
    </source>
</evidence>
<dbReference type="EMBL" id="BJYT01000001">
    <property type="protein sequence ID" value="GEO08143.1"/>
    <property type="molecule type" value="Genomic_DNA"/>
</dbReference>
<dbReference type="InterPro" id="IPR013325">
    <property type="entry name" value="RNA_pol_sigma_r2"/>
</dbReference>
<reference evidence="1 2" key="1">
    <citation type="submission" date="2019-07" db="EMBL/GenBank/DDBJ databases">
        <title>Whole genome shotgun sequence of Segetibacter aerophilus NBRC 106135.</title>
        <authorList>
            <person name="Hosoyama A."/>
            <person name="Uohara A."/>
            <person name="Ohji S."/>
            <person name="Ichikawa N."/>
        </authorList>
    </citation>
    <scope>NUCLEOTIDE SEQUENCE [LARGE SCALE GENOMIC DNA]</scope>
    <source>
        <strain evidence="1 2">NBRC 106135</strain>
    </source>
</reference>
<dbReference type="GO" id="GO:0003700">
    <property type="term" value="F:DNA-binding transcription factor activity"/>
    <property type="evidence" value="ECO:0007669"/>
    <property type="project" value="InterPro"/>
</dbReference>
<keyword evidence="2" id="KW-1185">Reference proteome</keyword>
<accession>A0A512B859</accession>
<proteinExistence type="predicted"/>